<dbReference type="InterPro" id="IPR050951">
    <property type="entry name" value="Retrovirus_Pol_polyprotein"/>
</dbReference>
<dbReference type="PROSITE" id="PS50878">
    <property type="entry name" value="RT_POL"/>
    <property type="match status" value="1"/>
</dbReference>
<dbReference type="Pfam" id="PF00078">
    <property type="entry name" value="RVT_1"/>
    <property type="match status" value="1"/>
</dbReference>
<sequence>MDPKDREKTAFTCHRGLYQFKVMPFGLSNAPAVFSELMSKVLRGCEADCVHYIDDILIFSDTLEQHFHHLQTGLDRIRAHGLKLKLKKCSFLQKETSFLGFRVSNKGVKAEESRIEAIRSLSPPASVREVESEVDVPDATYRVEVLNSNQFEPKSYAAYEAKIEETDLKDLLELDMKTGQGKDSDIQVILEKLKHEEAKSDPKFVIHEEVLYYLSNPDDDPILRFFIDNLTGYPEAFAIPDKSAETMVSLLLNDVFPRIGCPLVLVTDNGTENVNKIMQETLKELKIHHVKTSTIHNLTHV</sequence>
<dbReference type="Gene3D" id="3.10.10.10">
    <property type="entry name" value="HIV Type 1 Reverse Transcriptase, subunit A, domain 1"/>
    <property type="match status" value="1"/>
</dbReference>
<dbReference type="GO" id="GO:0015074">
    <property type="term" value="P:DNA integration"/>
    <property type="evidence" value="ECO:0007669"/>
    <property type="project" value="InterPro"/>
</dbReference>
<dbReference type="PROSITE" id="PS50994">
    <property type="entry name" value="INTEGRASE"/>
    <property type="match status" value="1"/>
</dbReference>
<dbReference type="InterPro" id="IPR036397">
    <property type="entry name" value="RNaseH_sf"/>
</dbReference>
<dbReference type="Proteomes" id="UP000735302">
    <property type="component" value="Unassembled WGS sequence"/>
</dbReference>
<dbReference type="InterPro" id="IPR043128">
    <property type="entry name" value="Rev_trsase/Diguanyl_cyclase"/>
</dbReference>
<dbReference type="Gene3D" id="3.30.420.10">
    <property type="entry name" value="Ribonuclease H-like superfamily/Ribonuclease H"/>
    <property type="match status" value="1"/>
</dbReference>
<dbReference type="FunFam" id="3.30.70.270:FF:000003">
    <property type="entry name" value="Transposon Ty3-G Gag-Pol polyprotein"/>
    <property type="match status" value="1"/>
</dbReference>
<feature type="domain" description="Integrase catalytic" evidence="2">
    <location>
        <begin position="198"/>
        <end position="301"/>
    </location>
</feature>
<dbReference type="InterPro" id="IPR000477">
    <property type="entry name" value="RT_dom"/>
</dbReference>
<dbReference type="EMBL" id="BLXT01000074">
    <property type="protein sequence ID" value="GFN74314.1"/>
    <property type="molecule type" value="Genomic_DNA"/>
</dbReference>
<dbReference type="SUPFAM" id="SSF56672">
    <property type="entry name" value="DNA/RNA polymerases"/>
    <property type="match status" value="1"/>
</dbReference>
<dbReference type="GO" id="GO:0003676">
    <property type="term" value="F:nucleic acid binding"/>
    <property type="evidence" value="ECO:0007669"/>
    <property type="project" value="InterPro"/>
</dbReference>
<dbReference type="InterPro" id="IPR001584">
    <property type="entry name" value="Integrase_cat-core"/>
</dbReference>
<keyword evidence="4" id="KW-1185">Reference proteome</keyword>
<evidence type="ECO:0000313" key="4">
    <source>
        <dbReference type="Proteomes" id="UP000735302"/>
    </source>
</evidence>
<accession>A0AAV3XTX0</accession>
<evidence type="ECO:0000259" key="2">
    <source>
        <dbReference type="PROSITE" id="PS50994"/>
    </source>
</evidence>
<organism evidence="3 4">
    <name type="scientific">Plakobranchus ocellatus</name>
    <dbReference type="NCBI Taxonomy" id="259542"/>
    <lineage>
        <taxon>Eukaryota</taxon>
        <taxon>Metazoa</taxon>
        <taxon>Spiralia</taxon>
        <taxon>Lophotrochozoa</taxon>
        <taxon>Mollusca</taxon>
        <taxon>Gastropoda</taxon>
        <taxon>Heterobranchia</taxon>
        <taxon>Euthyneura</taxon>
        <taxon>Panpulmonata</taxon>
        <taxon>Sacoglossa</taxon>
        <taxon>Placobranchoidea</taxon>
        <taxon>Plakobranchidae</taxon>
        <taxon>Plakobranchus</taxon>
    </lineage>
</organism>
<dbReference type="InterPro" id="IPR043502">
    <property type="entry name" value="DNA/RNA_pol_sf"/>
</dbReference>
<dbReference type="InterPro" id="IPR012337">
    <property type="entry name" value="RNaseH-like_sf"/>
</dbReference>
<dbReference type="PANTHER" id="PTHR37984:SF5">
    <property type="entry name" value="PROTEIN NYNRIN-LIKE"/>
    <property type="match status" value="1"/>
</dbReference>
<proteinExistence type="predicted"/>
<reference evidence="3 4" key="1">
    <citation type="journal article" date="2021" name="Elife">
        <title>Chloroplast acquisition without the gene transfer in kleptoplastic sea slugs, Plakobranchus ocellatus.</title>
        <authorList>
            <person name="Maeda T."/>
            <person name="Takahashi S."/>
            <person name="Yoshida T."/>
            <person name="Shimamura S."/>
            <person name="Takaki Y."/>
            <person name="Nagai Y."/>
            <person name="Toyoda A."/>
            <person name="Suzuki Y."/>
            <person name="Arimoto A."/>
            <person name="Ishii H."/>
            <person name="Satoh N."/>
            <person name="Nishiyama T."/>
            <person name="Hasebe M."/>
            <person name="Maruyama T."/>
            <person name="Minagawa J."/>
            <person name="Obokata J."/>
            <person name="Shigenobu S."/>
        </authorList>
    </citation>
    <scope>NUCLEOTIDE SEQUENCE [LARGE SCALE GENOMIC DNA]</scope>
</reference>
<dbReference type="CDD" id="cd01647">
    <property type="entry name" value="RT_LTR"/>
    <property type="match status" value="1"/>
</dbReference>
<feature type="domain" description="Reverse transcriptase" evidence="1">
    <location>
        <begin position="1"/>
        <end position="103"/>
    </location>
</feature>
<comment type="caution">
    <text evidence="3">The sequence shown here is derived from an EMBL/GenBank/DDBJ whole genome shotgun (WGS) entry which is preliminary data.</text>
</comment>
<protein>
    <submittedName>
        <fullName evidence="3">Gag-Pol polyprotein</fullName>
    </submittedName>
</protein>
<dbReference type="SUPFAM" id="SSF53098">
    <property type="entry name" value="Ribonuclease H-like"/>
    <property type="match status" value="1"/>
</dbReference>
<evidence type="ECO:0000259" key="1">
    <source>
        <dbReference type="PROSITE" id="PS50878"/>
    </source>
</evidence>
<dbReference type="Gene3D" id="3.30.70.270">
    <property type="match status" value="1"/>
</dbReference>
<gene>
    <name evidence="3" type="ORF">PoB_000082000</name>
</gene>
<dbReference type="AlphaFoldDB" id="A0AAV3XTX0"/>
<name>A0AAV3XTX0_9GAST</name>
<dbReference type="PANTHER" id="PTHR37984">
    <property type="entry name" value="PROTEIN CBG26694"/>
    <property type="match status" value="1"/>
</dbReference>
<evidence type="ECO:0000313" key="3">
    <source>
        <dbReference type="EMBL" id="GFN74314.1"/>
    </source>
</evidence>